<dbReference type="GO" id="GO:0003676">
    <property type="term" value="F:nucleic acid binding"/>
    <property type="evidence" value="ECO:0007669"/>
    <property type="project" value="InterPro"/>
</dbReference>
<dbReference type="Pfam" id="PF17768">
    <property type="entry name" value="RecJ_OB"/>
    <property type="match status" value="1"/>
</dbReference>
<reference evidence="9 10" key="1">
    <citation type="submission" date="2018-07" db="EMBL/GenBank/DDBJ databases">
        <title>Draft genome sequence of Ancylomarina sp. M1P.</title>
        <authorList>
            <person name="Yadav S."/>
            <person name="Villanueva L."/>
            <person name="Damste J.S.S."/>
        </authorList>
    </citation>
    <scope>NUCLEOTIDE SEQUENCE [LARGE SCALE GENOMIC DNA]</scope>
    <source>
        <strain evidence="9 10">M1P</strain>
    </source>
</reference>
<protein>
    <recommendedName>
        <fullName evidence="2">Single-stranded-DNA-specific exonuclease RecJ</fullName>
    </recommendedName>
</protein>
<dbReference type="Gene3D" id="3.10.310.30">
    <property type="match status" value="1"/>
</dbReference>
<dbReference type="InterPro" id="IPR041122">
    <property type="entry name" value="RecJ_OB"/>
</dbReference>
<evidence type="ECO:0000256" key="2">
    <source>
        <dbReference type="ARBA" id="ARBA00019841"/>
    </source>
</evidence>
<dbReference type="AlphaFoldDB" id="A0A425Y918"/>
<dbReference type="RefSeq" id="WP_125029245.1">
    <property type="nucleotide sequence ID" value="NZ_JAPXVP010000001.1"/>
</dbReference>
<dbReference type="SUPFAM" id="SSF64182">
    <property type="entry name" value="DHH phosphoesterases"/>
    <property type="match status" value="1"/>
</dbReference>
<dbReference type="PANTHER" id="PTHR30255">
    <property type="entry name" value="SINGLE-STRANDED-DNA-SPECIFIC EXONUCLEASE RECJ"/>
    <property type="match status" value="1"/>
</dbReference>
<keyword evidence="4" id="KW-0378">Hydrolase</keyword>
<dbReference type="Pfam" id="PF01368">
    <property type="entry name" value="DHH"/>
    <property type="match status" value="1"/>
</dbReference>
<evidence type="ECO:0000313" key="9">
    <source>
        <dbReference type="EMBL" id="RRG24832.1"/>
    </source>
</evidence>
<evidence type="ECO:0000259" key="8">
    <source>
        <dbReference type="Pfam" id="PF17768"/>
    </source>
</evidence>
<evidence type="ECO:0000259" key="7">
    <source>
        <dbReference type="Pfam" id="PF02272"/>
    </source>
</evidence>
<dbReference type="InterPro" id="IPR038763">
    <property type="entry name" value="DHH_sf"/>
</dbReference>
<dbReference type="InterPro" id="IPR051673">
    <property type="entry name" value="SSDNA_exonuclease_RecJ"/>
</dbReference>
<dbReference type="InterPro" id="IPR001667">
    <property type="entry name" value="DDH_dom"/>
</dbReference>
<gene>
    <name evidence="9" type="primary">recJ</name>
    <name evidence="9" type="ORF">DWB61_02155</name>
</gene>
<feature type="domain" description="DDH" evidence="6">
    <location>
        <begin position="80"/>
        <end position="227"/>
    </location>
</feature>
<comment type="similarity">
    <text evidence="1">Belongs to the RecJ family.</text>
</comment>
<comment type="caution">
    <text evidence="9">The sequence shown here is derived from an EMBL/GenBank/DDBJ whole genome shotgun (WGS) entry which is preliminary data.</text>
</comment>
<evidence type="ECO:0000256" key="5">
    <source>
        <dbReference type="ARBA" id="ARBA00022839"/>
    </source>
</evidence>
<keyword evidence="5 9" id="KW-0269">Exonuclease</keyword>
<accession>A0A425Y918</accession>
<proteinExistence type="inferred from homology"/>
<dbReference type="PANTHER" id="PTHR30255:SF2">
    <property type="entry name" value="SINGLE-STRANDED-DNA-SPECIFIC EXONUCLEASE RECJ"/>
    <property type="match status" value="1"/>
</dbReference>
<dbReference type="Pfam" id="PF02272">
    <property type="entry name" value="DHHA1"/>
    <property type="match status" value="1"/>
</dbReference>
<sequence>MDKRWVINEPGDEETIESLSKSLGVDEVVANLLVQRGIRTFDEAKAFFRPSLDDLHDPFLMKDMDKAVTRLVTALNNQERIMIYGDYDVDGTTSVALVYTFLKKHFDYIDYYIPDRYSEGYGISLKGIDFAAESKVSLVIALDCGIKAMQKIAYAKAKGVDFIVCDHHTPDEVLPEAVAVLDPKRVDCEYPCDCLSGCGVGFKLMQGLSQQLNWPFENLIPLLDLVAVSVASDIVPIVGENRVLAHFGLIQLNQYPRLGLKTIMNLAGVTKDLSVNDIVFKVGPRINAAGRIQSGRHAVQLLIVEEEDAAVLIGDSINIMNEDRKELDHTITDEALERLNKAEKTESKKSTVLFDRNWHKGVIGIVASRMIETYYRPTVILTESNGMATGSARSVVGFDLYQAVSACSDLLENFGGHKYAAGLTMKLANVKEFQQRFEEYVQNNISDDMLVPQIKIDAKIKLSDITPKFYRLLKQFEPFGPKNMTPVFISEDVVDYGYSRQVGKNKEHLKLSVVDDIRDANVVSGIGFQMGKMYPKISKGTPFNICYSLQENEYMGKVETQIMIRDLKIS</sequence>
<evidence type="ECO:0000256" key="4">
    <source>
        <dbReference type="ARBA" id="ARBA00022801"/>
    </source>
</evidence>
<dbReference type="EMBL" id="QQWG01000001">
    <property type="protein sequence ID" value="RRG24832.1"/>
    <property type="molecule type" value="Genomic_DNA"/>
</dbReference>
<organism evidence="9 10">
    <name type="scientific">Ancylomarina euxinus</name>
    <dbReference type="NCBI Taxonomy" id="2283627"/>
    <lineage>
        <taxon>Bacteria</taxon>
        <taxon>Pseudomonadati</taxon>
        <taxon>Bacteroidota</taxon>
        <taxon>Bacteroidia</taxon>
        <taxon>Marinilabiliales</taxon>
        <taxon>Marinifilaceae</taxon>
        <taxon>Ancylomarina</taxon>
    </lineage>
</organism>
<evidence type="ECO:0000256" key="3">
    <source>
        <dbReference type="ARBA" id="ARBA00022722"/>
    </source>
</evidence>
<dbReference type="OrthoDB" id="9809852at2"/>
<name>A0A425Y918_9BACT</name>
<dbReference type="GO" id="GO:0006310">
    <property type="term" value="P:DNA recombination"/>
    <property type="evidence" value="ECO:0007669"/>
    <property type="project" value="InterPro"/>
</dbReference>
<evidence type="ECO:0000259" key="6">
    <source>
        <dbReference type="Pfam" id="PF01368"/>
    </source>
</evidence>
<dbReference type="InterPro" id="IPR004610">
    <property type="entry name" value="RecJ"/>
</dbReference>
<evidence type="ECO:0000256" key="1">
    <source>
        <dbReference type="ARBA" id="ARBA00005915"/>
    </source>
</evidence>
<dbReference type="InterPro" id="IPR003156">
    <property type="entry name" value="DHHA1_dom"/>
</dbReference>
<keyword evidence="10" id="KW-1185">Reference proteome</keyword>
<keyword evidence="3" id="KW-0540">Nuclease</keyword>
<dbReference type="Gene3D" id="3.90.1640.30">
    <property type="match status" value="1"/>
</dbReference>
<feature type="domain" description="RecJ OB" evidence="8">
    <location>
        <begin position="456"/>
        <end position="566"/>
    </location>
</feature>
<evidence type="ECO:0000313" key="10">
    <source>
        <dbReference type="Proteomes" id="UP000285794"/>
    </source>
</evidence>
<dbReference type="GO" id="GO:0006281">
    <property type="term" value="P:DNA repair"/>
    <property type="evidence" value="ECO:0007669"/>
    <property type="project" value="InterPro"/>
</dbReference>
<dbReference type="Proteomes" id="UP000285794">
    <property type="component" value="Unassembled WGS sequence"/>
</dbReference>
<dbReference type="GO" id="GO:0008409">
    <property type="term" value="F:5'-3' exonuclease activity"/>
    <property type="evidence" value="ECO:0007669"/>
    <property type="project" value="InterPro"/>
</dbReference>
<dbReference type="NCBIfam" id="TIGR00644">
    <property type="entry name" value="recJ"/>
    <property type="match status" value="1"/>
</dbReference>
<feature type="domain" description="DHHA1" evidence="7">
    <location>
        <begin position="352"/>
        <end position="442"/>
    </location>
</feature>